<sequence>MRGVVFPFGGAVAPRGFLMCEGQAVSRTAYAALFATITLSATGNTTNGSASVTVASTTNLQVGMPISGPGIQSATTITAINIGTSTLTLSKNATATASGVVLVVAPHGVGDGSTTFNVPDLRGEFIRGLDRGRGADPARVLGSRQKGSLTHWDPHSANPDPTFFRTSDGTPSDMFGVDPLVDQAYTGYTQFFTLNPGSVSNNGGLGITRPRNVSMNYIIKT</sequence>
<dbReference type="InterPro" id="IPR037053">
    <property type="entry name" value="Phage_tail_collar_dom_sf"/>
</dbReference>
<dbReference type="Proteomes" id="UP000228765">
    <property type="component" value="Segment"/>
</dbReference>
<keyword evidence="3" id="KW-1185">Reference proteome</keyword>
<dbReference type="InterPro" id="IPR011083">
    <property type="entry name" value="Phage_tail_collar_dom"/>
</dbReference>
<dbReference type="Gene3D" id="3.90.1340.10">
    <property type="entry name" value="Phage tail collar domain"/>
    <property type="match status" value="1"/>
</dbReference>
<evidence type="ECO:0000313" key="3">
    <source>
        <dbReference type="Proteomes" id="UP000228765"/>
    </source>
</evidence>
<dbReference type="SUPFAM" id="SSF88874">
    <property type="entry name" value="Receptor-binding domain of short tail fibre protein gp12"/>
    <property type="match status" value="1"/>
</dbReference>
<evidence type="ECO:0000313" key="2">
    <source>
        <dbReference type="EMBL" id="ATI15737.1"/>
    </source>
</evidence>
<dbReference type="KEGG" id="vg:54982993"/>
<dbReference type="EMBL" id="MF663786">
    <property type="protein sequence ID" value="ATI15737.1"/>
    <property type="molecule type" value="Genomic_DNA"/>
</dbReference>
<evidence type="ECO:0000259" key="1">
    <source>
        <dbReference type="Pfam" id="PF07484"/>
    </source>
</evidence>
<proteinExistence type="predicted"/>
<reference evidence="2 3" key="1">
    <citation type="submission" date="2017-08" db="EMBL/GenBank/DDBJ databases">
        <title>Complete genome sequence of a novel bacteriophage infecting Bordetella bronchiseptica.</title>
        <authorList>
            <person name="Chen Y."/>
            <person name="Song J."/>
            <person name="Wu B."/>
        </authorList>
    </citation>
    <scope>NUCLEOTIDE SEQUENCE [LARGE SCALE GENOMIC DNA]</scope>
</reference>
<accession>A0A291LAU2</accession>
<organism evidence="2 3">
    <name type="scientific">Bordetella phage vB_BbrM_PHB04</name>
    <dbReference type="NCBI Taxonomy" id="2029657"/>
    <lineage>
        <taxon>Viruses</taxon>
        <taxon>Duplodnaviria</taxon>
        <taxon>Heunggongvirae</taxon>
        <taxon>Uroviricota</taxon>
        <taxon>Caudoviricetes</taxon>
        <taxon>Phabquatrovirus</taxon>
        <taxon>Phabquatrovirus PHB04</taxon>
    </lineage>
</organism>
<dbReference type="Pfam" id="PF07484">
    <property type="entry name" value="Collar"/>
    <property type="match status" value="2"/>
</dbReference>
<dbReference type="RefSeq" id="YP_009792785.1">
    <property type="nucleotide sequence ID" value="NC_047861.1"/>
</dbReference>
<protein>
    <submittedName>
        <fullName evidence="2">Tail collar domain protein</fullName>
    </submittedName>
</protein>
<feature type="domain" description="Phage tail collar" evidence="1">
    <location>
        <begin position="3"/>
        <end position="37"/>
    </location>
</feature>
<name>A0A291LAU2_9CAUD</name>
<dbReference type="GeneID" id="54982993"/>
<feature type="domain" description="Phage tail collar" evidence="1">
    <location>
        <begin position="107"/>
        <end position="126"/>
    </location>
</feature>